<feature type="transmembrane region" description="Helical" evidence="10">
    <location>
        <begin position="15"/>
        <end position="33"/>
    </location>
</feature>
<dbReference type="PROSITE" id="PS00086">
    <property type="entry name" value="CYTOCHROME_P450"/>
    <property type="match status" value="1"/>
</dbReference>
<evidence type="ECO:0000256" key="3">
    <source>
        <dbReference type="ARBA" id="ARBA00022617"/>
    </source>
</evidence>
<dbReference type="PANTHER" id="PTHR24305:SF107">
    <property type="entry name" value="P450, PUTATIVE (EUROFUNG)-RELATED"/>
    <property type="match status" value="1"/>
</dbReference>
<keyword evidence="6 8" id="KW-0408">Iron</keyword>
<organism evidence="11">
    <name type="scientific">Nodulisporium sp</name>
    <dbReference type="NCBI Taxonomy" id="1897413"/>
    <lineage>
        <taxon>Eukaryota</taxon>
        <taxon>Fungi</taxon>
        <taxon>Dikarya</taxon>
        <taxon>Ascomycota</taxon>
        <taxon>Pezizomycotina</taxon>
        <taxon>Sordariomycetes</taxon>
        <taxon>Xylariomycetidae</taxon>
        <taxon>Xylariales</taxon>
        <taxon>Xylariaceae</taxon>
        <taxon>Nodulisporium</taxon>
    </lineage>
</organism>
<dbReference type="InterPro" id="IPR050121">
    <property type="entry name" value="Cytochrome_P450_monoxygenase"/>
</dbReference>
<sequence>MGLHSIVEVDAVRPLLLRGVGLLLIVAVARFFYRGYVERKRVKSLIAQGIPMLPHSWLFGHLPIFADFRAAHPPDVNVYMFHPWLAANVKKYFPGRERLPPVVYVDLWPMAGSLAMVFDPVAASQFTQVKSLPKDHVTTEYMMPLTGNLDMVSSEGELWKTWRSRFSPGFSPRNLTALLPELIEEAQVFVNGLRNLAGENGEWGPVFQLEEKTTNLTFDIIVRASIDLRLHEQSRPSSSPSPLKAALMEQIKLMGMVANAARVFPIVRMPWHHAAIRRNNSTMRKVLLPQVENKLHSTLSTGKKKQTILDLAMKYIDKNDPSHSREKPDAEFIDRVIANLKAFIFAGHDTTSSTICFMVKMLQDHPKCLAKLRAEHDAVMGPDPDKATEVLAASPHLLYSLPYTLGVIKETLRLYPLAATVRDSKSVPGFAVTAPGSPLRYPMEGFGPWLAAPGVQRNPEYWPRADEFLPERWLAAEGDPLYVATKEAWAPFSLGPRNCIGMELAMIELRLVSVLIARTFDIEEAWEDWDKKQGPKATPTHVVNGQRLYCIGNGTVHPKDGMPVHVRLRSDKPAQ</sequence>
<dbReference type="AlphaFoldDB" id="A0A2R4QF19"/>
<dbReference type="Pfam" id="PF00067">
    <property type="entry name" value="p450"/>
    <property type="match status" value="1"/>
</dbReference>
<comment type="cofactor">
    <cofactor evidence="1 8">
        <name>heme</name>
        <dbReference type="ChEBI" id="CHEBI:30413"/>
    </cofactor>
</comment>
<dbReference type="InterPro" id="IPR002401">
    <property type="entry name" value="Cyt_P450_E_grp-I"/>
</dbReference>
<keyword evidence="4 8" id="KW-0479">Metal-binding</keyword>
<keyword evidence="10" id="KW-0812">Transmembrane</keyword>
<dbReference type="GO" id="GO:0016705">
    <property type="term" value="F:oxidoreductase activity, acting on paired donors, with incorporation or reduction of molecular oxygen"/>
    <property type="evidence" value="ECO:0007669"/>
    <property type="project" value="InterPro"/>
</dbReference>
<evidence type="ECO:0000256" key="9">
    <source>
        <dbReference type="RuleBase" id="RU000461"/>
    </source>
</evidence>
<gene>
    <name evidence="11" type="primary">g2592</name>
</gene>
<keyword evidence="7 9" id="KW-0503">Monooxygenase</keyword>
<reference evidence="11" key="1">
    <citation type="submission" date="2018-02" db="EMBL/GenBank/DDBJ databases">
        <title>Biosynthetic Pathway for Furanosteroid Demethoxyviridin and Identification of an Unusual Pregnane Side-chain Cleavage.</title>
        <authorList>
            <person name="Wang G.-Q."/>
            <person name="Chen G.-D."/>
            <person name="Qin S.-Y."/>
            <person name="Hu D."/>
            <person name="Awakawa T."/>
            <person name="Li S.-Y."/>
            <person name="Lv J.-M."/>
            <person name="Wang C.-X."/>
            <person name="Yao X.-S."/>
            <person name="Abe I."/>
            <person name="Gao H."/>
        </authorList>
    </citation>
    <scope>NUCLEOTIDE SEQUENCE</scope>
    <source>
        <strain evidence="11">JN2592</strain>
    </source>
</reference>
<dbReference type="CDD" id="cd11051">
    <property type="entry name" value="CYP59-like"/>
    <property type="match status" value="1"/>
</dbReference>
<keyword evidence="10" id="KW-1133">Transmembrane helix</keyword>
<evidence type="ECO:0000256" key="8">
    <source>
        <dbReference type="PIRSR" id="PIRSR602401-1"/>
    </source>
</evidence>
<dbReference type="PANTHER" id="PTHR24305">
    <property type="entry name" value="CYTOCHROME P450"/>
    <property type="match status" value="1"/>
</dbReference>
<feature type="binding site" description="axial binding residue" evidence="8">
    <location>
        <position position="499"/>
    </location>
    <ligand>
        <name>heme</name>
        <dbReference type="ChEBI" id="CHEBI:30413"/>
    </ligand>
    <ligandPart>
        <name>Fe</name>
        <dbReference type="ChEBI" id="CHEBI:18248"/>
    </ligandPart>
</feature>
<dbReference type="GO" id="GO:0004497">
    <property type="term" value="F:monooxygenase activity"/>
    <property type="evidence" value="ECO:0007669"/>
    <property type="project" value="UniProtKB-KW"/>
</dbReference>
<keyword evidence="3 8" id="KW-0349">Heme</keyword>
<dbReference type="InterPro" id="IPR001128">
    <property type="entry name" value="Cyt_P450"/>
</dbReference>
<name>A0A2R4QF19_9PEZI</name>
<dbReference type="InterPro" id="IPR036396">
    <property type="entry name" value="Cyt_P450_sf"/>
</dbReference>
<dbReference type="InterPro" id="IPR017972">
    <property type="entry name" value="Cyt_P450_CS"/>
</dbReference>
<comment type="pathway">
    <text evidence="2">Secondary metabolite biosynthesis.</text>
</comment>
<dbReference type="EMBL" id="MG886388">
    <property type="protein sequence ID" value="AVY05531.1"/>
    <property type="molecule type" value="Genomic_DNA"/>
</dbReference>
<accession>A0A2R4QF19</accession>
<dbReference type="Gene3D" id="1.10.630.10">
    <property type="entry name" value="Cytochrome P450"/>
    <property type="match status" value="1"/>
</dbReference>
<evidence type="ECO:0000256" key="6">
    <source>
        <dbReference type="ARBA" id="ARBA00023004"/>
    </source>
</evidence>
<keyword evidence="5 9" id="KW-0560">Oxidoreductase</keyword>
<dbReference type="GO" id="GO:0005506">
    <property type="term" value="F:iron ion binding"/>
    <property type="evidence" value="ECO:0007669"/>
    <property type="project" value="InterPro"/>
</dbReference>
<comment type="similarity">
    <text evidence="9">Belongs to the cytochrome P450 family.</text>
</comment>
<evidence type="ECO:0000256" key="5">
    <source>
        <dbReference type="ARBA" id="ARBA00023002"/>
    </source>
</evidence>
<dbReference type="GO" id="GO:0020037">
    <property type="term" value="F:heme binding"/>
    <property type="evidence" value="ECO:0007669"/>
    <property type="project" value="InterPro"/>
</dbReference>
<evidence type="ECO:0000256" key="4">
    <source>
        <dbReference type="ARBA" id="ARBA00022723"/>
    </source>
</evidence>
<dbReference type="PRINTS" id="PR00463">
    <property type="entry name" value="EP450I"/>
</dbReference>
<evidence type="ECO:0000256" key="10">
    <source>
        <dbReference type="SAM" id="Phobius"/>
    </source>
</evidence>
<evidence type="ECO:0000256" key="2">
    <source>
        <dbReference type="ARBA" id="ARBA00005179"/>
    </source>
</evidence>
<evidence type="ECO:0000256" key="7">
    <source>
        <dbReference type="ARBA" id="ARBA00023033"/>
    </source>
</evidence>
<dbReference type="PRINTS" id="PR00385">
    <property type="entry name" value="P450"/>
</dbReference>
<dbReference type="SUPFAM" id="SSF48264">
    <property type="entry name" value="Cytochrome P450"/>
    <property type="match status" value="1"/>
</dbReference>
<proteinExistence type="inferred from homology"/>
<evidence type="ECO:0000256" key="1">
    <source>
        <dbReference type="ARBA" id="ARBA00001971"/>
    </source>
</evidence>
<evidence type="ECO:0000313" key="11">
    <source>
        <dbReference type="EMBL" id="AVY05531.1"/>
    </source>
</evidence>
<protein>
    <submittedName>
        <fullName evidence="11">Cytochrome P450 monooxygenase</fullName>
    </submittedName>
</protein>
<keyword evidence="10" id="KW-0472">Membrane</keyword>